<dbReference type="GO" id="GO:0047241">
    <property type="term" value="F:lipopolysaccharide N-acetylmannosaminouronosyltransferase activity"/>
    <property type="evidence" value="ECO:0007669"/>
    <property type="project" value="UniProtKB-EC"/>
</dbReference>
<proteinExistence type="predicted"/>
<accession>A0A644ZNL2</accession>
<dbReference type="PANTHER" id="PTHR34136:SF1">
    <property type="entry name" value="UDP-N-ACETYL-D-MANNOSAMINURONIC ACID TRANSFERASE"/>
    <property type="match status" value="1"/>
</dbReference>
<evidence type="ECO:0000256" key="1">
    <source>
        <dbReference type="ARBA" id="ARBA00022676"/>
    </source>
</evidence>
<dbReference type="CDD" id="cd06533">
    <property type="entry name" value="Glyco_transf_WecG_TagA"/>
    <property type="match status" value="1"/>
</dbReference>
<comment type="caution">
    <text evidence="3">The sequence shown here is derived from an EMBL/GenBank/DDBJ whole genome shotgun (WGS) entry which is preliminary data.</text>
</comment>
<keyword evidence="1 3" id="KW-0328">Glycosyltransferase</keyword>
<keyword evidence="2 3" id="KW-0808">Transferase</keyword>
<dbReference type="AlphaFoldDB" id="A0A644ZNL2"/>
<dbReference type="PANTHER" id="PTHR34136">
    <property type="match status" value="1"/>
</dbReference>
<organism evidence="3">
    <name type="scientific">bioreactor metagenome</name>
    <dbReference type="NCBI Taxonomy" id="1076179"/>
    <lineage>
        <taxon>unclassified sequences</taxon>
        <taxon>metagenomes</taxon>
        <taxon>ecological metagenomes</taxon>
    </lineage>
</organism>
<evidence type="ECO:0000256" key="2">
    <source>
        <dbReference type="ARBA" id="ARBA00022679"/>
    </source>
</evidence>
<dbReference type="Pfam" id="PF03808">
    <property type="entry name" value="Glyco_tran_WecG"/>
    <property type="match status" value="1"/>
</dbReference>
<dbReference type="EMBL" id="VSSQ01008595">
    <property type="protein sequence ID" value="MPM39304.1"/>
    <property type="molecule type" value="Genomic_DNA"/>
</dbReference>
<name>A0A644ZNL2_9ZZZZ</name>
<dbReference type="EC" id="2.4.1.180" evidence="3"/>
<sequence>MLHEFNLFNGSLQEISQSKKLITTLNAHSFNTLHKDIFFREALKSSDMLLPDGISIVWALRLLIGEKLKKIAGDDLFRYEMERIHSKKGKCFFLGSSEKTLNLIRKRAKKEYPDIEIYSYSPPYKPEFSEEENQNMIDAVNEIEPDVLFIGMTAPKQEKWAFKHFPRLNAGHICCIGAVFDFYAGTVKRAPGWMISIGMEWFYRLVKEPKRMWRRYLIGNTLFIKHVLKEKILSLNNYKNTQPRVVLRDVL</sequence>
<reference evidence="3" key="1">
    <citation type="submission" date="2019-08" db="EMBL/GenBank/DDBJ databases">
        <authorList>
            <person name="Kucharzyk K."/>
            <person name="Murdoch R.W."/>
            <person name="Higgins S."/>
            <person name="Loffler F."/>
        </authorList>
    </citation>
    <scope>NUCLEOTIDE SEQUENCE</scope>
</reference>
<gene>
    <name evidence="3" type="primary">wecG_2</name>
    <name evidence="3" type="ORF">SDC9_85937</name>
</gene>
<dbReference type="NCBIfam" id="TIGR00696">
    <property type="entry name" value="wecG_tagA_cpsF"/>
    <property type="match status" value="1"/>
</dbReference>
<evidence type="ECO:0000313" key="3">
    <source>
        <dbReference type="EMBL" id="MPM39304.1"/>
    </source>
</evidence>
<dbReference type="InterPro" id="IPR004629">
    <property type="entry name" value="WecG_TagA_CpsF"/>
</dbReference>
<protein>
    <submittedName>
        <fullName evidence="3">UDP-N-acetyl-D-mannosaminuronic acid transferase</fullName>
        <ecNumber evidence="3">2.4.1.180</ecNumber>
    </submittedName>
</protein>